<dbReference type="PROSITE" id="PS51257">
    <property type="entry name" value="PROKAR_LIPOPROTEIN"/>
    <property type="match status" value="1"/>
</dbReference>
<keyword evidence="3" id="KW-1185">Reference proteome</keyword>
<dbReference type="HOGENOM" id="CLU_1390384_0_0_1"/>
<feature type="signal peptide" evidence="1">
    <location>
        <begin position="1"/>
        <end position="26"/>
    </location>
</feature>
<evidence type="ECO:0000313" key="2">
    <source>
        <dbReference type="EMBL" id="KIK58251.1"/>
    </source>
</evidence>
<dbReference type="AlphaFoldDB" id="A0A0D0BSC4"/>
<evidence type="ECO:0000256" key="1">
    <source>
        <dbReference type="SAM" id="SignalP"/>
    </source>
</evidence>
<reference evidence="2 3" key="1">
    <citation type="submission" date="2014-04" db="EMBL/GenBank/DDBJ databases">
        <title>Evolutionary Origins and Diversification of the Mycorrhizal Mutualists.</title>
        <authorList>
            <consortium name="DOE Joint Genome Institute"/>
            <consortium name="Mycorrhizal Genomics Consortium"/>
            <person name="Kohler A."/>
            <person name="Kuo A."/>
            <person name="Nagy L.G."/>
            <person name="Floudas D."/>
            <person name="Copeland A."/>
            <person name="Barry K.W."/>
            <person name="Cichocki N."/>
            <person name="Veneault-Fourrey C."/>
            <person name="LaButti K."/>
            <person name="Lindquist E.A."/>
            <person name="Lipzen A."/>
            <person name="Lundell T."/>
            <person name="Morin E."/>
            <person name="Murat C."/>
            <person name="Riley R."/>
            <person name="Ohm R."/>
            <person name="Sun H."/>
            <person name="Tunlid A."/>
            <person name="Henrissat B."/>
            <person name="Grigoriev I.V."/>
            <person name="Hibbett D.S."/>
            <person name="Martin F."/>
        </authorList>
    </citation>
    <scope>NUCLEOTIDE SEQUENCE [LARGE SCALE GENOMIC DNA]</scope>
    <source>
        <strain evidence="2 3">FD-317 M1</strain>
    </source>
</reference>
<sequence length="197" mass="21819">MRCTFALNTTYLTLFLGCLLPTLCMAKPVIARNDLSIGSDRIAGRAVEPVYEWDARALESPERRAGTPQAIWLQIAQDKQLEASKIPQAEQAARKLLQEAISKGHLKAFNVNSLSFGSKKPSLRTRPNGQRMLAFGFMPADKSDSFLGMVAESLNAHVLMEYNKESKQFEQIYGSNSFVLTAEEKQAVEGLMTMKSG</sequence>
<feature type="chain" id="PRO_5002219721" evidence="1">
    <location>
        <begin position="27"/>
        <end position="197"/>
    </location>
</feature>
<accession>A0A0D0BSC4</accession>
<keyword evidence="1" id="KW-0732">Signal</keyword>
<proteinExistence type="predicted"/>
<dbReference type="Proteomes" id="UP000053593">
    <property type="component" value="Unassembled WGS sequence"/>
</dbReference>
<evidence type="ECO:0000313" key="3">
    <source>
        <dbReference type="Proteomes" id="UP000053593"/>
    </source>
</evidence>
<name>A0A0D0BSC4_9AGAR</name>
<organism evidence="2 3">
    <name type="scientific">Collybiopsis luxurians FD-317 M1</name>
    <dbReference type="NCBI Taxonomy" id="944289"/>
    <lineage>
        <taxon>Eukaryota</taxon>
        <taxon>Fungi</taxon>
        <taxon>Dikarya</taxon>
        <taxon>Basidiomycota</taxon>
        <taxon>Agaricomycotina</taxon>
        <taxon>Agaricomycetes</taxon>
        <taxon>Agaricomycetidae</taxon>
        <taxon>Agaricales</taxon>
        <taxon>Marasmiineae</taxon>
        <taxon>Omphalotaceae</taxon>
        <taxon>Collybiopsis</taxon>
        <taxon>Collybiopsis luxurians</taxon>
    </lineage>
</organism>
<gene>
    <name evidence="2" type="ORF">GYMLUDRAFT_98195</name>
</gene>
<dbReference type="EMBL" id="KN834786">
    <property type="protein sequence ID" value="KIK58251.1"/>
    <property type="molecule type" value="Genomic_DNA"/>
</dbReference>
<protein>
    <submittedName>
        <fullName evidence="2">Uncharacterized protein</fullName>
    </submittedName>
</protein>